<dbReference type="Pfam" id="PF11706">
    <property type="entry name" value="zf-CGNR"/>
    <property type="match status" value="1"/>
</dbReference>
<dbReference type="PANTHER" id="PTHR35525:SF3">
    <property type="entry name" value="BLL6575 PROTEIN"/>
    <property type="match status" value="1"/>
</dbReference>
<dbReference type="AlphaFoldDB" id="A0A917QA03"/>
<reference evidence="2" key="1">
    <citation type="journal article" date="2014" name="Int. J. Syst. Evol. Microbiol.">
        <title>Complete genome sequence of Corynebacterium casei LMG S-19264T (=DSM 44701T), isolated from a smear-ripened cheese.</title>
        <authorList>
            <consortium name="US DOE Joint Genome Institute (JGI-PGF)"/>
            <person name="Walter F."/>
            <person name="Albersmeier A."/>
            <person name="Kalinowski J."/>
            <person name="Ruckert C."/>
        </authorList>
    </citation>
    <scope>NUCLEOTIDE SEQUENCE</scope>
    <source>
        <strain evidence="2">CGMCC 4.7278</strain>
    </source>
</reference>
<dbReference type="InterPro" id="IPR021005">
    <property type="entry name" value="Znf_CGNR"/>
</dbReference>
<dbReference type="InterPro" id="IPR010852">
    <property type="entry name" value="ABATE"/>
</dbReference>
<sequence>MHTGGEGELAAWEIVHNADDIRRWLSVVLELAEPADLTATAADLPALRKLRAAITHAAYGLAAGDPVRPADIAVINAAAAEPPLIPALSPDGALTFVAPTARAALSTLARDAIDLFSGPLANRIRVCAADNCGLLFVDASRPGRRRWCSMERCGNLAKVRKYRDS</sequence>
<dbReference type="InterPro" id="IPR023286">
    <property type="entry name" value="ABATE_dom_sf"/>
</dbReference>
<dbReference type="EMBL" id="BMMW01000001">
    <property type="protein sequence ID" value="GGK38483.1"/>
    <property type="molecule type" value="Genomic_DNA"/>
</dbReference>
<dbReference type="PANTHER" id="PTHR35525">
    <property type="entry name" value="BLL6575 PROTEIN"/>
    <property type="match status" value="1"/>
</dbReference>
<evidence type="ECO:0000313" key="3">
    <source>
        <dbReference type="Proteomes" id="UP000612956"/>
    </source>
</evidence>
<dbReference type="SUPFAM" id="SSF160904">
    <property type="entry name" value="Jann2411-like"/>
    <property type="match status" value="1"/>
</dbReference>
<comment type="caution">
    <text evidence="2">The sequence shown here is derived from an EMBL/GenBank/DDBJ whole genome shotgun (WGS) entry which is preliminary data.</text>
</comment>
<evidence type="ECO:0000259" key="1">
    <source>
        <dbReference type="Pfam" id="PF11706"/>
    </source>
</evidence>
<reference evidence="2" key="2">
    <citation type="submission" date="2020-09" db="EMBL/GenBank/DDBJ databases">
        <authorList>
            <person name="Sun Q."/>
            <person name="Zhou Y."/>
        </authorList>
    </citation>
    <scope>NUCLEOTIDE SEQUENCE</scope>
    <source>
        <strain evidence="2">CGMCC 4.7278</strain>
    </source>
</reference>
<name>A0A917QA03_9NOCA</name>
<gene>
    <name evidence="2" type="ORF">GCM10011591_07750</name>
</gene>
<dbReference type="Proteomes" id="UP000612956">
    <property type="component" value="Unassembled WGS sequence"/>
</dbReference>
<evidence type="ECO:0000313" key="2">
    <source>
        <dbReference type="EMBL" id="GGK38483.1"/>
    </source>
</evidence>
<accession>A0A917QA03</accession>
<organism evidence="2 3">
    <name type="scientific">Nocardia camponoti</name>
    <dbReference type="NCBI Taxonomy" id="1616106"/>
    <lineage>
        <taxon>Bacteria</taxon>
        <taxon>Bacillati</taxon>
        <taxon>Actinomycetota</taxon>
        <taxon>Actinomycetes</taxon>
        <taxon>Mycobacteriales</taxon>
        <taxon>Nocardiaceae</taxon>
        <taxon>Nocardia</taxon>
    </lineage>
</organism>
<dbReference type="Pfam" id="PF07336">
    <property type="entry name" value="ABATE"/>
    <property type="match status" value="1"/>
</dbReference>
<protein>
    <recommendedName>
        <fullName evidence="1">Zinc finger CGNR domain-containing protein</fullName>
    </recommendedName>
</protein>
<proteinExistence type="predicted"/>
<keyword evidence="3" id="KW-1185">Reference proteome</keyword>
<dbReference type="Gene3D" id="1.10.3300.10">
    <property type="entry name" value="Jann2411-like domain"/>
    <property type="match status" value="1"/>
</dbReference>
<feature type="domain" description="Zinc finger CGNR" evidence="1">
    <location>
        <begin position="123"/>
        <end position="163"/>
    </location>
</feature>